<name>A0A7X4GGA6_9SPHN</name>
<dbReference type="RefSeq" id="WP_160985646.1">
    <property type="nucleotide sequence ID" value="NZ_WVTD01000005.1"/>
</dbReference>
<dbReference type="CDD" id="cd07067">
    <property type="entry name" value="HP_PGM_like"/>
    <property type="match status" value="1"/>
</dbReference>
<comment type="caution">
    <text evidence="1">The sequence shown here is derived from an EMBL/GenBank/DDBJ whole genome shotgun (WGS) entry which is preliminary data.</text>
</comment>
<accession>A0A7X4GGA6</accession>
<sequence>MKTLGIFRHAKSDWTDARLRDFDRPLNKRGRVGAGIMGKHIRDYGVENAVGWRRIVASPAVRVTQTIELAGEAAGETPPITWDRRIYLANSATLMDVLREQDSDGDLSGNARSIMLVGHNPGLEDLIFDLVPDDGSSPLRDVVEDKFPTAAFAVVRLDIESWADLAENCGRLVHLVRPRDLDPSLGPAIED</sequence>
<keyword evidence="2" id="KW-1185">Reference proteome</keyword>
<evidence type="ECO:0000313" key="2">
    <source>
        <dbReference type="Proteomes" id="UP000465810"/>
    </source>
</evidence>
<gene>
    <name evidence="1" type="ORF">GR702_09535</name>
</gene>
<dbReference type="Gene3D" id="3.40.50.1240">
    <property type="entry name" value="Phosphoglycerate mutase-like"/>
    <property type="match status" value="1"/>
</dbReference>
<dbReference type="Pfam" id="PF00300">
    <property type="entry name" value="His_Phos_1"/>
    <property type="match status" value="1"/>
</dbReference>
<dbReference type="EMBL" id="WVTD01000005">
    <property type="protein sequence ID" value="MYL98013.1"/>
    <property type="molecule type" value="Genomic_DNA"/>
</dbReference>
<dbReference type="InterPro" id="IPR029033">
    <property type="entry name" value="His_PPase_superfam"/>
</dbReference>
<organism evidence="1 2">
    <name type="scientific">Novosphingobium silvae</name>
    <dbReference type="NCBI Taxonomy" id="2692619"/>
    <lineage>
        <taxon>Bacteria</taxon>
        <taxon>Pseudomonadati</taxon>
        <taxon>Pseudomonadota</taxon>
        <taxon>Alphaproteobacteria</taxon>
        <taxon>Sphingomonadales</taxon>
        <taxon>Sphingomonadaceae</taxon>
        <taxon>Novosphingobium</taxon>
    </lineage>
</organism>
<proteinExistence type="predicted"/>
<reference evidence="1 2" key="1">
    <citation type="submission" date="2019-12" db="EMBL/GenBank/DDBJ databases">
        <authorList>
            <person name="Feng G."/>
            <person name="Zhu H."/>
        </authorList>
    </citation>
    <scope>NUCLEOTIDE SEQUENCE [LARGE SCALE GENOMIC DNA]</scope>
    <source>
        <strain evidence="1 2">FGD1</strain>
    </source>
</reference>
<dbReference type="InterPro" id="IPR013078">
    <property type="entry name" value="His_Pase_superF_clade-1"/>
</dbReference>
<dbReference type="SUPFAM" id="SSF53254">
    <property type="entry name" value="Phosphoglycerate mutase-like"/>
    <property type="match status" value="1"/>
</dbReference>
<protein>
    <submittedName>
        <fullName evidence="1">Histidine phosphatase family protein</fullName>
    </submittedName>
</protein>
<evidence type="ECO:0000313" key="1">
    <source>
        <dbReference type="EMBL" id="MYL98013.1"/>
    </source>
</evidence>
<dbReference type="AlphaFoldDB" id="A0A7X4GGA6"/>
<dbReference type="Proteomes" id="UP000465810">
    <property type="component" value="Unassembled WGS sequence"/>
</dbReference>